<keyword evidence="10" id="KW-0472">Membrane</keyword>
<dbReference type="InterPro" id="IPR017766">
    <property type="entry name" value="Sphingomyelinase/PLipase_C"/>
</dbReference>
<feature type="compositionally biased region" description="Low complexity" evidence="9">
    <location>
        <begin position="794"/>
        <end position="805"/>
    </location>
</feature>
<comment type="catalytic activity">
    <reaction evidence="7">
        <text>a sphingomyelin + H2O = phosphocholine + an N-acylsphing-4-enine + H(+)</text>
        <dbReference type="Rhea" id="RHEA:19253"/>
        <dbReference type="ChEBI" id="CHEBI:15377"/>
        <dbReference type="ChEBI" id="CHEBI:15378"/>
        <dbReference type="ChEBI" id="CHEBI:17636"/>
        <dbReference type="ChEBI" id="CHEBI:52639"/>
        <dbReference type="ChEBI" id="CHEBI:295975"/>
        <dbReference type="EC" id="3.1.4.12"/>
    </reaction>
    <physiologicalReaction direction="left-to-right" evidence="7">
        <dbReference type="Rhea" id="RHEA:19254"/>
    </physiologicalReaction>
</comment>
<comment type="pathway">
    <text evidence="2">Sphingolipid metabolism.</text>
</comment>
<dbReference type="CDD" id="cd09078">
    <property type="entry name" value="nSMase"/>
    <property type="match status" value="1"/>
</dbReference>
<comment type="catalytic activity">
    <reaction evidence="8">
        <text>N-(hexadecanoyl)-sphing-4-enine-1-phosphocholine + H2O = N-hexadecanoylsphing-4-enine + phosphocholine + H(+)</text>
        <dbReference type="Rhea" id="RHEA:45644"/>
        <dbReference type="ChEBI" id="CHEBI:15377"/>
        <dbReference type="ChEBI" id="CHEBI:15378"/>
        <dbReference type="ChEBI" id="CHEBI:72959"/>
        <dbReference type="ChEBI" id="CHEBI:78646"/>
        <dbReference type="ChEBI" id="CHEBI:295975"/>
    </reaction>
    <physiologicalReaction direction="left-to-right" evidence="8">
        <dbReference type="Rhea" id="RHEA:45645"/>
    </physiologicalReaction>
</comment>
<feature type="transmembrane region" description="Helical" evidence="10">
    <location>
        <begin position="42"/>
        <end position="70"/>
    </location>
</feature>
<reference evidence="12" key="2">
    <citation type="submission" date="2025-08" db="UniProtKB">
        <authorList>
            <consortium name="Ensembl"/>
        </authorList>
    </citation>
    <scope>IDENTIFICATION</scope>
</reference>
<dbReference type="PANTHER" id="PTHR16320:SF9">
    <property type="entry name" value="SPHINGOMYELIN PHOSPHODIESTERASE 5"/>
    <property type="match status" value="1"/>
</dbReference>
<sequence length="814" mass="91067">MEPPVVPSAMETGESRGFHALNHLLDLRPTTSERRRSCRGCALWTLLAPALVLVLVLSVPLTALGLLLWLPLQRLRSPFRCRHMETVPAMEPWDLRRPRTFTFVTANSCLLPSGLAKFSNLGRTPQRAEDIARALVPMGAMETMGTMGMETKGEGTSLVRPWHRGDNGYGGTMSNECGVGVVEVPVMEARMMEAPMMKTPMMVTPHLDPLMMETPMTETPIIKTPMMETQMMEPMMMEMPDPDPPIPETPEPKPPMMKTPMMENPMMQPMMMETPMMKTPMMKTPKMKTPMLETSMMEMPDLDPPMMQTPDPDPVMMEMPEPKPPMMETPMTKTPMMEPPLMETPAPDPLTPPPPPSPPLSTRLPPDTSILCLQEVFDSSAAARLSRHLLQTFPYILWDVGRVGLYNRRLRLFPSGLLVASRYPVTAAAFHSFSNGAREDALADKGVLLVQVQVGSVGHRRIVGYVGCTHLQAPAMDGSIRAAQLSMTLQWMSRFQLRHQRRQDHVAFDVICGDLNFDNCSQADSQNQQHHIFNVYRDPCRVGPGEDQPWAIGTLLNPIELHEDPVSTPQKMKRTLSSPIGRRRFLAGPILTNGAADSSFPFPFRGRRLDYTLYRPWMPTEVVGVSFITALAPSSDHLPVSLSLRVEPRETQTPEPAPEQPEQHQNTRTDTGTGTGTTGMEPEQWEWDWDQHREWQQDTGTDTRTQGLTPEPAPEQWEQHWDTRIDTGINTGTDTRTPGMTPEPAPGQPEQHWDTGIDTGINNGTDTRTPGMTPEPAPEQREWNQNTGNGNGTLGMTMGSTMGLTPEHWDRHKD</sequence>
<feature type="region of interest" description="Disordered" evidence="9">
    <location>
        <begin position="338"/>
        <end position="361"/>
    </location>
</feature>
<evidence type="ECO:0000256" key="2">
    <source>
        <dbReference type="ARBA" id="ARBA00004991"/>
    </source>
</evidence>
<dbReference type="GO" id="GO:0005737">
    <property type="term" value="C:cytoplasm"/>
    <property type="evidence" value="ECO:0007669"/>
    <property type="project" value="TreeGrafter"/>
</dbReference>
<accession>A0A8V5GNV7</accession>
<dbReference type="GO" id="GO:0016020">
    <property type="term" value="C:membrane"/>
    <property type="evidence" value="ECO:0007669"/>
    <property type="project" value="GOC"/>
</dbReference>
<feature type="compositionally biased region" description="Pro residues" evidence="9">
    <location>
        <begin position="346"/>
        <end position="359"/>
    </location>
</feature>
<dbReference type="InterPro" id="IPR036691">
    <property type="entry name" value="Endo/exonu/phosph_ase_sf"/>
</dbReference>
<dbReference type="GO" id="GO:0004767">
    <property type="term" value="F:sphingomyelin phosphodiesterase activity"/>
    <property type="evidence" value="ECO:0007669"/>
    <property type="project" value="UniProtKB-EC"/>
</dbReference>
<feature type="region of interest" description="Disordered" evidence="9">
    <location>
        <begin position="647"/>
        <end position="682"/>
    </location>
</feature>
<keyword evidence="10" id="KW-1133">Transmembrane helix</keyword>
<evidence type="ECO:0000259" key="11">
    <source>
        <dbReference type="Pfam" id="PF03372"/>
    </source>
</evidence>
<organism evidence="12 13">
    <name type="scientific">Melopsittacus undulatus</name>
    <name type="common">Budgerigar</name>
    <name type="synonym">Psittacus undulatus</name>
    <dbReference type="NCBI Taxonomy" id="13146"/>
    <lineage>
        <taxon>Eukaryota</taxon>
        <taxon>Metazoa</taxon>
        <taxon>Chordata</taxon>
        <taxon>Craniata</taxon>
        <taxon>Vertebrata</taxon>
        <taxon>Euteleostomi</taxon>
        <taxon>Archelosauria</taxon>
        <taxon>Archosauria</taxon>
        <taxon>Dinosauria</taxon>
        <taxon>Saurischia</taxon>
        <taxon>Theropoda</taxon>
        <taxon>Coelurosauria</taxon>
        <taxon>Aves</taxon>
        <taxon>Neognathae</taxon>
        <taxon>Neoaves</taxon>
        <taxon>Telluraves</taxon>
        <taxon>Australaves</taxon>
        <taxon>Psittaciformes</taxon>
        <taxon>Psittaculidae</taxon>
        <taxon>Melopsittacus</taxon>
    </lineage>
</organism>
<reference evidence="12" key="1">
    <citation type="submission" date="2020-03" db="EMBL/GenBank/DDBJ databases">
        <title>Melopsittacus undulatus (budgerigar) genome, bMelUnd1, maternal haplotype with Z.</title>
        <authorList>
            <person name="Gedman G."/>
            <person name="Mountcastle J."/>
            <person name="Haase B."/>
            <person name="Formenti G."/>
            <person name="Wright T."/>
            <person name="Apodaca J."/>
            <person name="Pelan S."/>
            <person name="Chow W."/>
            <person name="Rhie A."/>
            <person name="Howe K."/>
            <person name="Fedrigo O."/>
            <person name="Jarvis E.D."/>
        </authorList>
    </citation>
    <scope>NUCLEOTIDE SEQUENCE [LARGE SCALE GENOMIC DNA]</scope>
</reference>
<keyword evidence="6" id="KW-0746">Sphingolipid metabolism</keyword>
<dbReference type="Pfam" id="PF03372">
    <property type="entry name" value="Exo_endo_phos"/>
    <property type="match status" value="1"/>
</dbReference>
<keyword evidence="10" id="KW-0812">Transmembrane</keyword>
<dbReference type="SUPFAM" id="SSF56219">
    <property type="entry name" value="DNase I-like"/>
    <property type="match status" value="1"/>
</dbReference>
<name>A0A8V5GNV7_MELUD</name>
<dbReference type="InterPro" id="IPR038772">
    <property type="entry name" value="Sph/SMPD2-like"/>
</dbReference>
<dbReference type="InterPro" id="IPR005135">
    <property type="entry name" value="Endo/exonuclease/phosphatase"/>
</dbReference>
<protein>
    <recommendedName>
        <fullName evidence="4">sphingomyelin phosphodiesterase</fullName>
        <ecNumber evidence="4">3.1.4.12</ecNumber>
    </recommendedName>
</protein>
<comment type="pathway">
    <text evidence="1">Lipid metabolism; sphingolipid metabolism.</text>
</comment>
<dbReference type="Proteomes" id="UP000694405">
    <property type="component" value="Chromosome 1"/>
</dbReference>
<dbReference type="GO" id="GO:0006684">
    <property type="term" value="P:sphingomyelin metabolic process"/>
    <property type="evidence" value="ECO:0007669"/>
    <property type="project" value="TreeGrafter"/>
</dbReference>
<evidence type="ECO:0000313" key="12">
    <source>
        <dbReference type="Ensembl" id="ENSMUNP00000025830.1"/>
    </source>
</evidence>
<feature type="domain" description="Endonuclease/exonuclease/phosphatase" evidence="11">
    <location>
        <begin position="366"/>
        <end position="637"/>
    </location>
</feature>
<reference evidence="12" key="3">
    <citation type="submission" date="2025-09" db="UniProtKB">
        <authorList>
            <consortium name="Ensembl"/>
        </authorList>
    </citation>
    <scope>IDENTIFICATION</scope>
</reference>
<comment type="similarity">
    <text evidence="3">Belongs to the neutral sphingomyelinase family.</text>
</comment>
<keyword evidence="13" id="KW-1185">Reference proteome</keyword>
<dbReference type="GO" id="GO:0005576">
    <property type="term" value="C:extracellular region"/>
    <property type="evidence" value="ECO:0007669"/>
    <property type="project" value="InterPro"/>
</dbReference>
<evidence type="ECO:0000256" key="5">
    <source>
        <dbReference type="ARBA" id="ARBA00022801"/>
    </source>
</evidence>
<evidence type="ECO:0000256" key="1">
    <source>
        <dbReference type="ARBA" id="ARBA00004760"/>
    </source>
</evidence>
<keyword evidence="5" id="KW-0378">Hydrolase</keyword>
<proteinExistence type="inferred from homology"/>
<dbReference type="EC" id="3.1.4.12" evidence="4"/>
<evidence type="ECO:0000256" key="7">
    <source>
        <dbReference type="ARBA" id="ARBA00047268"/>
    </source>
</evidence>
<dbReference type="Ensembl" id="ENSMUNT00000025745.1">
    <property type="protein sequence ID" value="ENSMUNP00000025830.1"/>
    <property type="gene ID" value="ENSMUNG00000018831.1"/>
</dbReference>
<keyword evidence="6" id="KW-0443">Lipid metabolism</keyword>
<dbReference type="AlphaFoldDB" id="A0A8V5GNV7"/>
<feature type="region of interest" description="Disordered" evidence="9">
    <location>
        <begin position="768"/>
        <end position="814"/>
    </location>
</feature>
<evidence type="ECO:0000256" key="8">
    <source>
        <dbReference type="ARBA" id="ARBA00049371"/>
    </source>
</evidence>
<evidence type="ECO:0000256" key="6">
    <source>
        <dbReference type="ARBA" id="ARBA00022919"/>
    </source>
</evidence>
<evidence type="ECO:0000256" key="3">
    <source>
        <dbReference type="ARBA" id="ARBA00006335"/>
    </source>
</evidence>
<evidence type="ECO:0000256" key="4">
    <source>
        <dbReference type="ARBA" id="ARBA00012369"/>
    </source>
</evidence>
<dbReference type="Gene3D" id="3.60.10.10">
    <property type="entry name" value="Endonuclease/exonuclease/phosphatase"/>
    <property type="match status" value="1"/>
</dbReference>
<evidence type="ECO:0000256" key="10">
    <source>
        <dbReference type="SAM" id="Phobius"/>
    </source>
</evidence>
<evidence type="ECO:0000256" key="9">
    <source>
        <dbReference type="SAM" id="MobiDB-lite"/>
    </source>
</evidence>
<evidence type="ECO:0000313" key="13">
    <source>
        <dbReference type="Proteomes" id="UP000694405"/>
    </source>
</evidence>
<dbReference type="PANTHER" id="PTHR16320">
    <property type="entry name" value="SPHINGOMYELINASE FAMILY MEMBER"/>
    <property type="match status" value="1"/>
</dbReference>